<dbReference type="PANTHER" id="PTHR45586">
    <property type="entry name" value="TPR REPEAT-CONTAINING PROTEIN PA4667"/>
    <property type="match status" value="1"/>
</dbReference>
<proteinExistence type="predicted"/>
<keyword evidence="5" id="KW-1185">Reference proteome</keyword>
<evidence type="ECO:0000256" key="2">
    <source>
        <dbReference type="ARBA" id="ARBA00022803"/>
    </source>
</evidence>
<sequence length="780" mass="90997">MSGISGAIGAFVKGGTALWNRVKNAQTETIKLIIKSLNKGTMHYARYLSTKTEQDEFEKTIYWEEKKLKQYFEKKYSEDRHFGFHTVEAKDLAKDIEHYLILSNHHFTQEEKISHVEKIIFQSQREYIIEQPNDKKSLGLLQLRTDIKIEEIVQSLSLLTTIQEGLLQQLQLPRLEDGQEMDVIKDFRYYYNLCINFFEKNKYSECLTVIQEAFNLELSTEQCISLKFFETSIYYNQFNYDLALERILEVEDKFDREISDKFIANILGHKGSIYSEKGVKENNSGLVRIGIQCFEEQLNLLDVEEEQNSKLGYIYYNLGTSYLSILETQNDIDCCIKYFELAHEMLPENAEVMKNLGTAYGYNLQHEQEIEMYELALAAKPDLFEALCAMGMVYYIYYNEPEEAIRYYGKAVEQRDQCIRFPHAYYWLGKCYFEINLNEEAITTINEGLRVAPTQEHLLQLKSEVLYSLLQEKAEKYLPEYFQFMNKLYPEPTEESASKLIAALLLNHKIEEAQELLATFPKAIRESKELMPSYFMWAFNCVEKNDYQAAYQIIQNINPDKFDEEIKPFKDCYHYIMALCLGGLDKNEEVVEHLEIILAEGSIFTQVEIHSLLGEAYLKIENFNNARIHYHRAKSIVGEDNTNLDIEYGLFQAYLGLKRVRPARTALYKMIDLLSVPYAGRIISTKDVNGTKSQPESESESESNTDTRMLEIISGIQQLAYLEVEHKFKEAVSALREEELAKELERYREPLNRYFTSKLIVTMVNFNAIVAEDFLSNVKI</sequence>
<organism evidence="4 5">
    <name type="scientific">Paenibacillus lentus</name>
    <dbReference type="NCBI Taxonomy" id="1338368"/>
    <lineage>
        <taxon>Bacteria</taxon>
        <taxon>Bacillati</taxon>
        <taxon>Bacillota</taxon>
        <taxon>Bacilli</taxon>
        <taxon>Bacillales</taxon>
        <taxon>Paenibacillaceae</taxon>
        <taxon>Paenibacillus</taxon>
    </lineage>
</organism>
<dbReference type="OrthoDB" id="2937463at2"/>
<dbReference type="SUPFAM" id="SSF48452">
    <property type="entry name" value="TPR-like"/>
    <property type="match status" value="3"/>
</dbReference>
<evidence type="ECO:0000256" key="3">
    <source>
        <dbReference type="PROSITE-ProRule" id="PRU00339"/>
    </source>
</evidence>
<evidence type="ECO:0000313" key="5">
    <source>
        <dbReference type="Proteomes" id="UP000273145"/>
    </source>
</evidence>
<evidence type="ECO:0000256" key="1">
    <source>
        <dbReference type="ARBA" id="ARBA00022737"/>
    </source>
</evidence>
<dbReference type="Proteomes" id="UP000273145">
    <property type="component" value="Chromosome"/>
</dbReference>
<gene>
    <name evidence="4" type="ORF">EIM92_16190</name>
</gene>
<dbReference type="InterPro" id="IPR051012">
    <property type="entry name" value="CellSynth/LPSAsmb/PSIAsmb"/>
</dbReference>
<feature type="repeat" description="TPR" evidence="3">
    <location>
        <begin position="350"/>
        <end position="383"/>
    </location>
</feature>
<dbReference type="AlphaFoldDB" id="A0A3S8RWW2"/>
<dbReference type="RefSeq" id="WP_125083525.1">
    <property type="nucleotide sequence ID" value="NZ_CP034248.1"/>
</dbReference>
<protein>
    <recommendedName>
        <fullName evidence="6">Tetratricopeptide repeat protein</fullName>
    </recommendedName>
</protein>
<evidence type="ECO:0000313" key="4">
    <source>
        <dbReference type="EMBL" id="AZK47499.1"/>
    </source>
</evidence>
<evidence type="ECO:0008006" key="6">
    <source>
        <dbReference type="Google" id="ProtNLM"/>
    </source>
</evidence>
<dbReference type="InterPro" id="IPR019734">
    <property type="entry name" value="TPR_rpt"/>
</dbReference>
<dbReference type="Gene3D" id="1.25.40.10">
    <property type="entry name" value="Tetratricopeptide repeat domain"/>
    <property type="match status" value="2"/>
</dbReference>
<dbReference type="Pfam" id="PF14559">
    <property type="entry name" value="TPR_19"/>
    <property type="match status" value="1"/>
</dbReference>
<name>A0A3S8RWW2_9BACL</name>
<reference evidence="4 5" key="1">
    <citation type="submission" date="2018-11" db="EMBL/GenBank/DDBJ databases">
        <title>Genome sequencing of Paenibacillus lentus DSM25539(T).</title>
        <authorList>
            <person name="Kook J.-K."/>
            <person name="Park S.-N."/>
            <person name="Lim Y.K."/>
        </authorList>
    </citation>
    <scope>NUCLEOTIDE SEQUENCE [LARGE SCALE GENOMIC DNA]</scope>
    <source>
        <strain evidence="4 5">DSM 25539</strain>
    </source>
</reference>
<dbReference type="KEGG" id="plen:EIM92_16190"/>
<feature type="repeat" description="TPR" evidence="3">
    <location>
        <begin position="422"/>
        <end position="455"/>
    </location>
</feature>
<keyword evidence="1" id="KW-0677">Repeat</keyword>
<dbReference type="EMBL" id="CP034248">
    <property type="protein sequence ID" value="AZK47499.1"/>
    <property type="molecule type" value="Genomic_DNA"/>
</dbReference>
<dbReference type="PROSITE" id="PS50005">
    <property type="entry name" value="TPR"/>
    <property type="match status" value="2"/>
</dbReference>
<dbReference type="PANTHER" id="PTHR45586:SF1">
    <property type="entry name" value="LIPOPOLYSACCHARIDE ASSEMBLY PROTEIN B"/>
    <property type="match status" value="1"/>
</dbReference>
<dbReference type="InterPro" id="IPR011990">
    <property type="entry name" value="TPR-like_helical_dom_sf"/>
</dbReference>
<accession>A0A3S8RWW2</accession>
<dbReference type="SMART" id="SM00028">
    <property type="entry name" value="TPR"/>
    <property type="match status" value="6"/>
</dbReference>
<keyword evidence="2 3" id="KW-0802">TPR repeat</keyword>